<dbReference type="Proteomes" id="UP000577362">
    <property type="component" value="Unassembled WGS sequence"/>
</dbReference>
<keyword evidence="2" id="KW-0472">Membrane</keyword>
<reference evidence="3 4" key="1">
    <citation type="submission" date="2020-08" db="EMBL/GenBank/DDBJ databases">
        <title>Genomic Encyclopedia of Type Strains, Phase IV (KMG-IV): sequencing the most valuable type-strain genomes for metagenomic binning, comparative biology and taxonomic classification.</title>
        <authorList>
            <person name="Goeker M."/>
        </authorList>
    </citation>
    <scope>NUCLEOTIDE SEQUENCE [LARGE SCALE GENOMIC DNA]</scope>
    <source>
        <strain evidence="3 4">DSM 103737</strain>
    </source>
</reference>
<keyword evidence="4" id="KW-1185">Reference proteome</keyword>
<name>A0A840BP67_9HYPH</name>
<evidence type="ECO:0000256" key="2">
    <source>
        <dbReference type="SAM" id="Phobius"/>
    </source>
</evidence>
<keyword evidence="2" id="KW-0812">Transmembrane</keyword>
<accession>A0A840BP67</accession>
<keyword evidence="2" id="KW-1133">Transmembrane helix</keyword>
<evidence type="ECO:0000313" key="4">
    <source>
        <dbReference type="Proteomes" id="UP000577362"/>
    </source>
</evidence>
<sequence>MSDKDRTDDKERAVEGGPPKMSPDEAKRRRGRNIAIAVVLGLLVILFYAMTIARLGENVMNRPM</sequence>
<feature type="compositionally biased region" description="Basic and acidic residues" evidence="1">
    <location>
        <begin position="1"/>
        <end position="14"/>
    </location>
</feature>
<evidence type="ECO:0000313" key="3">
    <source>
        <dbReference type="EMBL" id="MBB4015281.1"/>
    </source>
</evidence>
<evidence type="ECO:0008006" key="5">
    <source>
        <dbReference type="Google" id="ProtNLM"/>
    </source>
</evidence>
<feature type="transmembrane region" description="Helical" evidence="2">
    <location>
        <begin position="34"/>
        <end position="55"/>
    </location>
</feature>
<dbReference type="EMBL" id="JACIEN010000001">
    <property type="protein sequence ID" value="MBB4015281.1"/>
    <property type="molecule type" value="Genomic_DNA"/>
</dbReference>
<proteinExistence type="predicted"/>
<comment type="caution">
    <text evidence="3">The sequence shown here is derived from an EMBL/GenBank/DDBJ whole genome shotgun (WGS) entry which is preliminary data.</text>
</comment>
<organism evidence="3 4">
    <name type="scientific">Chelatococcus caeni</name>
    <dbReference type="NCBI Taxonomy" id="1348468"/>
    <lineage>
        <taxon>Bacteria</taxon>
        <taxon>Pseudomonadati</taxon>
        <taxon>Pseudomonadota</taxon>
        <taxon>Alphaproteobacteria</taxon>
        <taxon>Hyphomicrobiales</taxon>
        <taxon>Chelatococcaceae</taxon>
        <taxon>Chelatococcus</taxon>
    </lineage>
</organism>
<dbReference type="AlphaFoldDB" id="A0A840BP67"/>
<evidence type="ECO:0000256" key="1">
    <source>
        <dbReference type="SAM" id="MobiDB-lite"/>
    </source>
</evidence>
<feature type="region of interest" description="Disordered" evidence="1">
    <location>
        <begin position="1"/>
        <end position="28"/>
    </location>
</feature>
<gene>
    <name evidence="3" type="ORF">GGR16_000287</name>
</gene>
<dbReference type="RefSeq" id="WP_050996499.1">
    <property type="nucleotide sequence ID" value="NZ_JACIEN010000001.1"/>
</dbReference>
<protein>
    <recommendedName>
        <fullName evidence="5">CoxF protein</fullName>
    </recommendedName>
</protein>